<keyword evidence="1" id="KW-0812">Transmembrane</keyword>
<evidence type="ECO:0000256" key="1">
    <source>
        <dbReference type="SAM" id="Phobius"/>
    </source>
</evidence>
<evidence type="ECO:0000313" key="3">
    <source>
        <dbReference type="Proteomes" id="UP000199392"/>
    </source>
</evidence>
<proteinExistence type="predicted"/>
<keyword evidence="1" id="KW-1133">Transmembrane helix</keyword>
<dbReference type="EMBL" id="FOZW01000002">
    <property type="protein sequence ID" value="SFS52298.1"/>
    <property type="molecule type" value="Genomic_DNA"/>
</dbReference>
<dbReference type="Proteomes" id="UP000199392">
    <property type="component" value="Unassembled WGS sequence"/>
</dbReference>
<feature type="transmembrane region" description="Helical" evidence="1">
    <location>
        <begin position="35"/>
        <end position="55"/>
    </location>
</feature>
<dbReference type="AlphaFoldDB" id="A0A1I6QJ29"/>
<sequence>MTYQHTHVPARSITHRLSIDADEVERAAVDAGERLLSVACWLMITAGGIGLLFVADKAVRNALHTLHGCGAC</sequence>
<keyword evidence="3" id="KW-1185">Reference proteome</keyword>
<dbReference type="RefSeq" id="WP_092419156.1">
    <property type="nucleotide sequence ID" value="NZ_FNCL01000001.1"/>
</dbReference>
<dbReference type="STRING" id="311180.SAMN04488050_102100"/>
<keyword evidence="1" id="KW-0472">Membrane</keyword>
<evidence type="ECO:0000313" key="2">
    <source>
        <dbReference type="EMBL" id="SFS52298.1"/>
    </source>
</evidence>
<name>A0A1I6QJ29_9RHOB</name>
<protein>
    <submittedName>
        <fullName evidence="2">Uncharacterized protein</fullName>
    </submittedName>
</protein>
<gene>
    <name evidence="2" type="ORF">SAMN04488050_102100</name>
</gene>
<organism evidence="2 3">
    <name type="scientific">Alloyangia pacifica</name>
    <dbReference type="NCBI Taxonomy" id="311180"/>
    <lineage>
        <taxon>Bacteria</taxon>
        <taxon>Pseudomonadati</taxon>
        <taxon>Pseudomonadota</taxon>
        <taxon>Alphaproteobacteria</taxon>
        <taxon>Rhodobacterales</taxon>
        <taxon>Roseobacteraceae</taxon>
        <taxon>Alloyangia</taxon>
    </lineage>
</organism>
<reference evidence="3" key="1">
    <citation type="submission" date="2016-10" db="EMBL/GenBank/DDBJ databases">
        <authorList>
            <person name="Varghese N."/>
            <person name="Submissions S."/>
        </authorList>
    </citation>
    <scope>NUCLEOTIDE SEQUENCE [LARGE SCALE GENOMIC DNA]</scope>
    <source>
        <strain evidence="3">DSM 26894</strain>
    </source>
</reference>
<accession>A0A1I6QJ29</accession>